<dbReference type="GO" id="GO:0000978">
    <property type="term" value="F:RNA polymerase II cis-regulatory region sequence-specific DNA binding"/>
    <property type="evidence" value="ECO:0007669"/>
    <property type="project" value="TreeGrafter"/>
</dbReference>
<evidence type="ECO:0000256" key="2">
    <source>
        <dbReference type="ARBA" id="ARBA00023015"/>
    </source>
</evidence>
<feature type="compositionally biased region" description="Low complexity" evidence="6">
    <location>
        <begin position="1"/>
        <end position="14"/>
    </location>
</feature>
<comment type="caution">
    <text evidence="8">The sequence shown here is derived from an EMBL/GenBank/DDBJ whole genome shotgun (WGS) entry which is preliminary data.</text>
</comment>
<evidence type="ECO:0000256" key="5">
    <source>
        <dbReference type="ARBA" id="ARBA00023242"/>
    </source>
</evidence>
<comment type="subcellular location">
    <subcellularLocation>
        <location evidence="1">Nucleus</location>
    </subcellularLocation>
</comment>
<keyword evidence="5" id="KW-0539">Nucleus</keyword>
<dbReference type="GO" id="GO:0005634">
    <property type="term" value="C:nucleus"/>
    <property type="evidence" value="ECO:0007669"/>
    <property type="project" value="UniProtKB-SubCell"/>
</dbReference>
<evidence type="ECO:0000256" key="1">
    <source>
        <dbReference type="ARBA" id="ARBA00004123"/>
    </source>
</evidence>
<evidence type="ECO:0000313" key="8">
    <source>
        <dbReference type="EMBL" id="KAH7138718.1"/>
    </source>
</evidence>
<protein>
    <recommendedName>
        <fullName evidence="7">BHLH domain-containing protein</fullName>
    </recommendedName>
</protein>
<dbReference type="Proteomes" id="UP000700596">
    <property type="component" value="Unassembled WGS sequence"/>
</dbReference>
<dbReference type="PROSITE" id="PS50888">
    <property type="entry name" value="BHLH"/>
    <property type="match status" value="1"/>
</dbReference>
<keyword evidence="9" id="KW-1185">Reference proteome</keyword>
<reference evidence="8" key="1">
    <citation type="journal article" date="2021" name="Nat. Commun.">
        <title>Genetic determinants of endophytism in the Arabidopsis root mycobiome.</title>
        <authorList>
            <person name="Mesny F."/>
            <person name="Miyauchi S."/>
            <person name="Thiergart T."/>
            <person name="Pickel B."/>
            <person name="Atanasova L."/>
            <person name="Karlsson M."/>
            <person name="Huettel B."/>
            <person name="Barry K.W."/>
            <person name="Haridas S."/>
            <person name="Chen C."/>
            <person name="Bauer D."/>
            <person name="Andreopoulos W."/>
            <person name="Pangilinan J."/>
            <person name="LaButti K."/>
            <person name="Riley R."/>
            <person name="Lipzen A."/>
            <person name="Clum A."/>
            <person name="Drula E."/>
            <person name="Henrissat B."/>
            <person name="Kohler A."/>
            <person name="Grigoriev I.V."/>
            <person name="Martin F.M."/>
            <person name="Hacquard S."/>
        </authorList>
    </citation>
    <scope>NUCLEOTIDE SEQUENCE</scope>
    <source>
        <strain evidence="8">MPI-CAGE-CH-0243</strain>
    </source>
</reference>
<dbReference type="Pfam" id="PF00010">
    <property type="entry name" value="HLH"/>
    <property type="match status" value="1"/>
</dbReference>
<dbReference type="GO" id="GO:0046983">
    <property type="term" value="F:protein dimerization activity"/>
    <property type="evidence" value="ECO:0007669"/>
    <property type="project" value="InterPro"/>
</dbReference>
<accession>A0A9P9EJB4</accession>
<feature type="region of interest" description="Disordered" evidence="6">
    <location>
        <begin position="1"/>
        <end position="41"/>
    </location>
</feature>
<dbReference type="AlphaFoldDB" id="A0A9P9EJB4"/>
<dbReference type="InterPro" id="IPR036638">
    <property type="entry name" value="HLH_DNA-bd_sf"/>
</dbReference>
<feature type="compositionally biased region" description="Basic and acidic residues" evidence="6">
    <location>
        <begin position="21"/>
        <end position="41"/>
    </location>
</feature>
<keyword evidence="4" id="KW-0804">Transcription</keyword>
<dbReference type="PANTHER" id="PTHR15741">
    <property type="entry name" value="BASIC HELIX-LOOP-HELIX ZIP TRANSCRIPTION FACTOR"/>
    <property type="match status" value="1"/>
</dbReference>
<organism evidence="8 9">
    <name type="scientific">Dendryphion nanum</name>
    <dbReference type="NCBI Taxonomy" id="256645"/>
    <lineage>
        <taxon>Eukaryota</taxon>
        <taxon>Fungi</taxon>
        <taxon>Dikarya</taxon>
        <taxon>Ascomycota</taxon>
        <taxon>Pezizomycotina</taxon>
        <taxon>Dothideomycetes</taxon>
        <taxon>Pleosporomycetidae</taxon>
        <taxon>Pleosporales</taxon>
        <taxon>Torulaceae</taxon>
        <taxon>Dendryphion</taxon>
    </lineage>
</organism>
<sequence length="136" mass="14986">MAPRNPQNPQSPASPSSPLPEKPRLSEEEKKANHIKSEQKRREAIRDGFDRLANIVPGLSGQGRSEAVVLEGTLALLRSEILKRETIINDAKKRGVDTTGWELPPRVTAAAKAQVARMEAEEKERVDTQVGDANEQ</sequence>
<dbReference type="Gene3D" id="4.10.280.10">
    <property type="entry name" value="Helix-loop-helix DNA-binding domain"/>
    <property type="match status" value="1"/>
</dbReference>
<evidence type="ECO:0000256" key="3">
    <source>
        <dbReference type="ARBA" id="ARBA00023125"/>
    </source>
</evidence>
<keyword evidence="2" id="KW-0805">Transcription regulation</keyword>
<dbReference type="OrthoDB" id="5778525at2759"/>
<proteinExistence type="predicted"/>
<gene>
    <name evidence="8" type="ORF">B0J11DRAFT_23297</name>
</gene>
<dbReference type="SUPFAM" id="SSF47459">
    <property type="entry name" value="HLH, helix-loop-helix DNA-binding domain"/>
    <property type="match status" value="1"/>
</dbReference>
<evidence type="ECO:0000259" key="7">
    <source>
        <dbReference type="PROSITE" id="PS50888"/>
    </source>
</evidence>
<dbReference type="EMBL" id="JAGMWT010000001">
    <property type="protein sequence ID" value="KAH7138718.1"/>
    <property type="molecule type" value="Genomic_DNA"/>
</dbReference>
<feature type="domain" description="BHLH" evidence="7">
    <location>
        <begin position="29"/>
        <end position="80"/>
    </location>
</feature>
<dbReference type="InterPro" id="IPR052207">
    <property type="entry name" value="Max-like/E-box_TFs"/>
</dbReference>
<keyword evidence="3" id="KW-0238">DNA-binding</keyword>
<evidence type="ECO:0000313" key="9">
    <source>
        <dbReference type="Proteomes" id="UP000700596"/>
    </source>
</evidence>
<dbReference type="GO" id="GO:0000981">
    <property type="term" value="F:DNA-binding transcription factor activity, RNA polymerase II-specific"/>
    <property type="evidence" value="ECO:0007669"/>
    <property type="project" value="TreeGrafter"/>
</dbReference>
<name>A0A9P9EJB4_9PLEO</name>
<evidence type="ECO:0000256" key="4">
    <source>
        <dbReference type="ARBA" id="ARBA00023163"/>
    </source>
</evidence>
<evidence type="ECO:0000256" key="6">
    <source>
        <dbReference type="SAM" id="MobiDB-lite"/>
    </source>
</evidence>
<dbReference type="PANTHER" id="PTHR15741:SF39">
    <property type="entry name" value="BHLH TRANSCRIPTION FACTOR (EUROFUNG)"/>
    <property type="match status" value="1"/>
</dbReference>
<dbReference type="InterPro" id="IPR011598">
    <property type="entry name" value="bHLH_dom"/>
</dbReference>